<dbReference type="Gene3D" id="1.10.40.30">
    <property type="entry name" value="Fumarase/aspartase (C-terminal domain)"/>
    <property type="match status" value="1"/>
</dbReference>
<dbReference type="FunFam" id="1.10.40.30:FF:000002">
    <property type="entry name" value="Fumarate hydratase class II"/>
    <property type="match status" value="1"/>
</dbReference>
<dbReference type="InterPro" id="IPR005677">
    <property type="entry name" value="Fum_hydII"/>
</dbReference>
<dbReference type="EMBL" id="JAAAHW010002027">
    <property type="protein sequence ID" value="KAF9992875.1"/>
    <property type="molecule type" value="Genomic_DNA"/>
</dbReference>
<dbReference type="GO" id="GO:0006106">
    <property type="term" value="P:fumarate metabolic process"/>
    <property type="evidence" value="ECO:0007669"/>
    <property type="project" value="InterPro"/>
</dbReference>
<comment type="caution">
    <text evidence="2">The sequence shown here is derived from an EMBL/GenBank/DDBJ whole genome shotgun (WGS) entry which is preliminary data.</text>
</comment>
<dbReference type="Gene3D" id="3.80.10.10">
    <property type="entry name" value="Ribonuclease Inhibitor"/>
    <property type="match status" value="1"/>
</dbReference>
<dbReference type="InterPro" id="IPR008948">
    <property type="entry name" value="L-Aspartase-like"/>
</dbReference>
<protein>
    <recommendedName>
        <fullName evidence="1">Fumarase C C-terminal domain-containing protein</fullName>
    </recommendedName>
</protein>
<proteinExistence type="predicted"/>
<evidence type="ECO:0000313" key="3">
    <source>
        <dbReference type="Proteomes" id="UP000749646"/>
    </source>
</evidence>
<dbReference type="GO" id="GO:0004333">
    <property type="term" value="F:fumarate hydratase activity"/>
    <property type="evidence" value="ECO:0007669"/>
    <property type="project" value="InterPro"/>
</dbReference>
<organism evidence="2 3">
    <name type="scientific">Modicella reniformis</name>
    <dbReference type="NCBI Taxonomy" id="1440133"/>
    <lineage>
        <taxon>Eukaryota</taxon>
        <taxon>Fungi</taxon>
        <taxon>Fungi incertae sedis</taxon>
        <taxon>Mucoromycota</taxon>
        <taxon>Mortierellomycotina</taxon>
        <taxon>Mortierellomycetes</taxon>
        <taxon>Mortierellales</taxon>
        <taxon>Mortierellaceae</taxon>
        <taxon>Modicella</taxon>
    </lineage>
</organism>
<dbReference type="InterPro" id="IPR032675">
    <property type="entry name" value="LRR_dom_sf"/>
</dbReference>
<dbReference type="InterPro" id="IPR018951">
    <property type="entry name" value="Fumarase_C_C"/>
</dbReference>
<dbReference type="SUPFAM" id="SSF52047">
    <property type="entry name" value="RNI-like"/>
    <property type="match status" value="1"/>
</dbReference>
<accession>A0A9P6SRC2</accession>
<name>A0A9P6SRC2_9FUNG</name>
<dbReference type="GO" id="GO:0006099">
    <property type="term" value="P:tricarboxylic acid cycle"/>
    <property type="evidence" value="ECO:0007669"/>
    <property type="project" value="InterPro"/>
</dbReference>
<reference evidence="2" key="1">
    <citation type="journal article" date="2020" name="Fungal Divers.">
        <title>Resolving the Mortierellaceae phylogeny through synthesis of multi-gene phylogenetics and phylogenomics.</title>
        <authorList>
            <person name="Vandepol N."/>
            <person name="Liber J."/>
            <person name="Desiro A."/>
            <person name="Na H."/>
            <person name="Kennedy M."/>
            <person name="Barry K."/>
            <person name="Grigoriev I.V."/>
            <person name="Miller A.N."/>
            <person name="O'Donnell K."/>
            <person name="Stajich J.E."/>
            <person name="Bonito G."/>
        </authorList>
    </citation>
    <scope>NUCLEOTIDE SEQUENCE</scope>
    <source>
        <strain evidence="2">MES-2147</strain>
    </source>
</reference>
<dbReference type="AlphaFoldDB" id="A0A9P6SRC2"/>
<dbReference type="OrthoDB" id="1738025at2759"/>
<dbReference type="SUPFAM" id="SSF48557">
    <property type="entry name" value="L-aspartase-like"/>
    <property type="match status" value="1"/>
</dbReference>
<feature type="domain" description="Fumarase C C-terminal" evidence="1">
    <location>
        <begin position="244"/>
        <end position="293"/>
    </location>
</feature>
<dbReference type="Pfam" id="PF10415">
    <property type="entry name" value="FumaraseC_C"/>
    <property type="match status" value="1"/>
</dbReference>
<dbReference type="PANTHER" id="PTHR11444:SF1">
    <property type="entry name" value="FUMARATE HYDRATASE, MITOCHONDRIAL"/>
    <property type="match status" value="1"/>
</dbReference>
<keyword evidence="3" id="KW-1185">Reference proteome</keyword>
<gene>
    <name evidence="2" type="ORF">BGZ65_011697</name>
</gene>
<feature type="non-terminal residue" evidence="2">
    <location>
        <position position="294"/>
    </location>
</feature>
<dbReference type="GO" id="GO:0006108">
    <property type="term" value="P:malate metabolic process"/>
    <property type="evidence" value="ECO:0007669"/>
    <property type="project" value="TreeGrafter"/>
</dbReference>
<dbReference type="Proteomes" id="UP000749646">
    <property type="component" value="Unassembled WGS sequence"/>
</dbReference>
<dbReference type="GO" id="GO:0005739">
    <property type="term" value="C:mitochondrion"/>
    <property type="evidence" value="ECO:0007669"/>
    <property type="project" value="TreeGrafter"/>
</dbReference>
<evidence type="ECO:0000259" key="1">
    <source>
        <dbReference type="Pfam" id="PF10415"/>
    </source>
</evidence>
<evidence type="ECO:0000313" key="2">
    <source>
        <dbReference type="EMBL" id="KAF9992875.1"/>
    </source>
</evidence>
<sequence length="294" mass="33477">MELLQPHFPTLTELNLGNNKSMTSAMAQEILSSCSSLIKFRAPHIKATDIVEGHPWVCLRIRYLLAGIHFDPSTIEGLQPLVFDQLSKLTQLRVLDVIQGSKIISQKTMELRLERGLRKLSSLRLLLSISFINTDQMMNEQEIDWMLEHWKNLRKIHGVLNTNNPNINRALKHRLACSGIRVYPKANVFGIDDPEVNFSLQLNVFKPVMIKNTIQSNRLLSDACVVIETNERKINAIMNESLMLVTALNPYIGYDNAAKAAKKAHKERTTLKEAAISLGLLDEEQFKQWVRPEL</sequence>
<dbReference type="PANTHER" id="PTHR11444">
    <property type="entry name" value="ASPARTATEAMMONIA/ARGININOSUCCINATE/ADENYLOSUCCINATE LYASE"/>
    <property type="match status" value="1"/>
</dbReference>